<dbReference type="EMBL" id="JARTFS010000004">
    <property type="protein sequence ID" value="MED4400593.1"/>
    <property type="molecule type" value="Genomic_DNA"/>
</dbReference>
<accession>A0ABU6NV56</accession>
<evidence type="ECO:0000313" key="4">
    <source>
        <dbReference type="EMBL" id="MED4400593.1"/>
    </source>
</evidence>
<evidence type="ECO:0000259" key="3">
    <source>
        <dbReference type="Pfam" id="PF00881"/>
    </source>
</evidence>
<proteinExistence type="inferred from homology"/>
<sequence>MSQKKLLLSFSDLVKQRHSVRKYKIDYKIPKEDLHEILEMAHTAPSAWNLQHWRVIVIQDSTRKEALISIANGQQQVADASAVFVILGDLEANLTAEAVYRPLVDDGFMSGETYAHILKDINQVYETQKAKARDDAFLNTSLFAMQLMLAAKSKGYDTGPIGGFQADRLIDFLHIPKRFIPILMIPIGISGKQVHPTVRLPLEEILINESF</sequence>
<evidence type="ECO:0000256" key="1">
    <source>
        <dbReference type="ARBA" id="ARBA00007118"/>
    </source>
</evidence>
<dbReference type="RefSeq" id="WP_328014925.1">
    <property type="nucleotide sequence ID" value="NZ_JARTFS010000004.1"/>
</dbReference>
<dbReference type="Pfam" id="PF00881">
    <property type="entry name" value="Nitroreductase"/>
    <property type="match status" value="1"/>
</dbReference>
<reference evidence="4 5" key="1">
    <citation type="submission" date="2023-03" db="EMBL/GenBank/DDBJ databases">
        <title>Bacillus Genome Sequencing.</title>
        <authorList>
            <person name="Dunlap C."/>
        </authorList>
    </citation>
    <scope>NUCLEOTIDE SEQUENCE [LARGE SCALE GENOMIC DNA]</scope>
    <source>
        <strain evidence="4 5">NRS-1717</strain>
    </source>
</reference>
<dbReference type="Gene3D" id="3.40.109.10">
    <property type="entry name" value="NADH Oxidase"/>
    <property type="match status" value="1"/>
</dbReference>
<gene>
    <name evidence="4" type="ORF">P9271_04510</name>
</gene>
<dbReference type="Proteomes" id="UP001342826">
    <property type="component" value="Unassembled WGS sequence"/>
</dbReference>
<organism evidence="4 5">
    <name type="scientific">Metabacillus fastidiosus</name>
    <dbReference type="NCBI Taxonomy" id="1458"/>
    <lineage>
        <taxon>Bacteria</taxon>
        <taxon>Bacillati</taxon>
        <taxon>Bacillota</taxon>
        <taxon>Bacilli</taxon>
        <taxon>Bacillales</taxon>
        <taxon>Bacillaceae</taxon>
        <taxon>Metabacillus</taxon>
    </lineage>
</organism>
<dbReference type="CDD" id="cd02137">
    <property type="entry name" value="MhqN-like"/>
    <property type="match status" value="1"/>
</dbReference>
<dbReference type="PANTHER" id="PTHR43673:SF3">
    <property type="entry name" value="NAD(P)H NITROREDUCTASE YODC-RELATED"/>
    <property type="match status" value="1"/>
</dbReference>
<comment type="similarity">
    <text evidence="1">Belongs to the nitroreductase family.</text>
</comment>
<keyword evidence="5" id="KW-1185">Reference proteome</keyword>
<evidence type="ECO:0000256" key="2">
    <source>
        <dbReference type="ARBA" id="ARBA00023002"/>
    </source>
</evidence>
<evidence type="ECO:0000313" key="5">
    <source>
        <dbReference type="Proteomes" id="UP001342826"/>
    </source>
</evidence>
<dbReference type="PANTHER" id="PTHR43673">
    <property type="entry name" value="NAD(P)H NITROREDUCTASE YDGI-RELATED"/>
    <property type="match status" value="1"/>
</dbReference>
<dbReference type="SUPFAM" id="SSF55469">
    <property type="entry name" value="FMN-dependent nitroreductase-like"/>
    <property type="match status" value="1"/>
</dbReference>
<keyword evidence="2" id="KW-0560">Oxidoreductase</keyword>
<protein>
    <submittedName>
        <fullName evidence="4">Nitroreductase family protein</fullName>
    </submittedName>
</protein>
<name>A0ABU6NV56_9BACI</name>
<dbReference type="InterPro" id="IPR029479">
    <property type="entry name" value="Nitroreductase"/>
</dbReference>
<comment type="caution">
    <text evidence="4">The sequence shown here is derived from an EMBL/GenBank/DDBJ whole genome shotgun (WGS) entry which is preliminary data.</text>
</comment>
<feature type="domain" description="Nitroreductase" evidence="3">
    <location>
        <begin position="14"/>
        <end position="188"/>
    </location>
</feature>
<dbReference type="InterPro" id="IPR000415">
    <property type="entry name" value="Nitroreductase-like"/>
</dbReference>